<organism evidence="2 4">
    <name type="scientific">Faecalibacillus intestinalis</name>
    <dbReference type="NCBI Taxonomy" id="1982626"/>
    <lineage>
        <taxon>Bacteria</taxon>
        <taxon>Bacillati</taxon>
        <taxon>Bacillota</taxon>
        <taxon>Erysipelotrichia</taxon>
        <taxon>Erysipelotrichales</taxon>
        <taxon>Coprobacillaceae</taxon>
        <taxon>Faecalibacillus</taxon>
    </lineage>
</organism>
<name>A0A7I8E3Y8_9FIRM</name>
<dbReference type="RefSeq" id="WP_155522463.1">
    <property type="nucleotide sequence ID" value="NZ_AP024085.1"/>
</dbReference>
<keyword evidence="1" id="KW-0732">Signal</keyword>
<dbReference type="Proteomes" id="UP001197827">
    <property type="component" value="Unassembled WGS sequence"/>
</dbReference>
<dbReference type="EMBL" id="AP024085">
    <property type="protein sequence ID" value="BCL57275.1"/>
    <property type="molecule type" value="Genomic_DNA"/>
</dbReference>
<dbReference type="Proteomes" id="UP000593842">
    <property type="component" value="Chromosome"/>
</dbReference>
<dbReference type="KEGG" id="fit:Fi14EGH31_09870"/>
<evidence type="ECO:0000313" key="2">
    <source>
        <dbReference type="EMBL" id="BCL57275.1"/>
    </source>
</evidence>
<evidence type="ECO:0000313" key="4">
    <source>
        <dbReference type="Proteomes" id="UP000593842"/>
    </source>
</evidence>
<dbReference type="EMBL" id="JAJDKQ010000040">
    <property type="protein sequence ID" value="MCB8563048.1"/>
    <property type="molecule type" value="Genomic_DNA"/>
</dbReference>
<evidence type="ECO:0000256" key="1">
    <source>
        <dbReference type="SAM" id="SignalP"/>
    </source>
</evidence>
<reference evidence="4" key="2">
    <citation type="submission" date="2020-09" db="EMBL/GenBank/DDBJ databases">
        <title>Complete genome sequencing of Faecalibacillus intestinalis strain 14EGH31.</title>
        <authorList>
            <person name="Sakamoto M."/>
            <person name="Murakami T."/>
            <person name="Mori H."/>
        </authorList>
    </citation>
    <scope>NUCLEOTIDE SEQUENCE [LARGE SCALE GENOMIC DNA]</scope>
    <source>
        <strain evidence="4">14EGH31</strain>
    </source>
</reference>
<sequence>MIKKVFIGIIAAGMILTTIPTVNAEDEITLDEVTDQIIDISDKYN</sequence>
<dbReference type="AlphaFoldDB" id="A0A7I8E3Y8"/>
<gene>
    <name evidence="2" type="ORF">Fi14EGH31_09870</name>
    <name evidence="3" type="ORF">LJD74_13735</name>
</gene>
<evidence type="ECO:0000313" key="3">
    <source>
        <dbReference type="EMBL" id="MCB8563048.1"/>
    </source>
</evidence>
<reference evidence="2" key="1">
    <citation type="journal article" date="2020" name="Microbiol. Resour. Announc.">
        <title>Complete Genome Sequence of Faecalibacillus intestinalis JCM 34082, Isolated from Feces from a Healthy Japanese Female.</title>
        <authorList>
            <person name="Sakamoto M."/>
            <person name="Ikeyama N."/>
            <person name="Toyoda A."/>
            <person name="Murakami T."/>
            <person name="Mori H."/>
            <person name="Ohkuma M."/>
        </authorList>
    </citation>
    <scope>NUCLEOTIDE SEQUENCE</scope>
    <source>
        <strain evidence="2">14EGH31</strain>
    </source>
</reference>
<feature type="signal peptide" evidence="1">
    <location>
        <begin position="1"/>
        <end position="24"/>
    </location>
</feature>
<reference evidence="3" key="3">
    <citation type="submission" date="2021-10" db="EMBL/GenBank/DDBJ databases">
        <title>Collection of gut derived symbiotic bacterial strains cultured from healthy donors.</title>
        <authorList>
            <person name="Lin H."/>
            <person name="Littmann E."/>
            <person name="Kohout C."/>
            <person name="Pamer E.G."/>
        </authorList>
    </citation>
    <scope>NUCLEOTIDE SEQUENCE</scope>
    <source>
        <strain evidence="3">DFI.5.2</strain>
    </source>
</reference>
<dbReference type="GeneID" id="70579419"/>
<accession>A0A7I8E3Y8</accession>
<protein>
    <submittedName>
        <fullName evidence="2">Uncharacterized protein</fullName>
    </submittedName>
</protein>
<proteinExistence type="predicted"/>
<feature type="chain" id="PRO_5032788406" evidence="1">
    <location>
        <begin position="25"/>
        <end position="45"/>
    </location>
</feature>